<proteinExistence type="predicted"/>
<protein>
    <submittedName>
        <fullName evidence="2">Uncharacterized protein</fullName>
    </submittedName>
</protein>
<feature type="compositionally biased region" description="Low complexity" evidence="1">
    <location>
        <begin position="517"/>
        <end position="537"/>
    </location>
</feature>
<feature type="compositionally biased region" description="Low complexity" evidence="1">
    <location>
        <begin position="456"/>
        <end position="474"/>
    </location>
</feature>
<feature type="region of interest" description="Disordered" evidence="1">
    <location>
        <begin position="655"/>
        <end position="676"/>
    </location>
</feature>
<dbReference type="STRING" id="400727.A0A2T7PH96"/>
<evidence type="ECO:0000313" key="3">
    <source>
        <dbReference type="Proteomes" id="UP000245119"/>
    </source>
</evidence>
<dbReference type="Proteomes" id="UP000245119">
    <property type="component" value="Linkage Group LG4"/>
</dbReference>
<feature type="compositionally biased region" description="Low complexity" evidence="1">
    <location>
        <begin position="661"/>
        <end position="676"/>
    </location>
</feature>
<feature type="region of interest" description="Disordered" evidence="1">
    <location>
        <begin position="438"/>
        <end position="537"/>
    </location>
</feature>
<sequence length="970" mass="101016">MFKLLCGLCQQLQRDQQQRFPRRKISEEPQLPFSPYSDTFAHRVHSNRVGEQVFTEANPYVTGPEPPVHPNLRQQSFQSREDTVGIYVVIPQVNPSKRAFEQGNQQVQQNSLTSPYQGVSGSQTNFVAPPIPGQQVGIMHSGQAVQTYQAGPGSPGMVYQVHPNQVMAQPPFPPSGPNVQPNVPQNFVAGPVQQQTHLYTQIPLIICFSGVSHCLQPQPGQQPQYSAIPGVPSGPFPNVPQSGGAQGVPAYAMPNPMAMYSMNPGGMGMAMQPSGMGMPMSGGGVGMPFSNPSEFTQRSQKQKIFAIFCLWHCPSSYFRLSFDDLQILYNQLLLPHHRLVNTPAPASPALTSQPVNTAPQVSQAAQPLSTLPQAPVPAAVAIPTPVVSDVAAPIAVVPVQTGSGSGAGPSQVQVQSGTPTITAPATVVASGTSAAVQGSAASGTLPSGPASSPVHPSEGATAAASPAGVGPVASNPVQGQQSHAAVISPDPASHPGTVASEGSKMAVNASTSNIQQTTESPTSSTTEYEYEDGTTTSATTTTTIRITTAPPPTHNPMLAISELVKAEFGRNNSNSVNQGADAGGSHGVGAAPVFIYFLPKNVTSATGTTVNPPSQIVSALVNVLSAAAIKRSSDAVMATPLPVMATPPGVLVSDVYKSHRSPSSSETASTSVSGSESNTMAALATLSLCLVVALTSSPITATFLPPFPPIPPIGLHGPLHGPLNGPLHGPLHGPLIPFPVPPFWNPPLLPLMEHQAFLGKHLLFPNIPFPWVPPHGDPIILPPLPLPKVPHPIIPYPHPRVQVSGGLPTITGIDGDVNVRGPIISGVISNIDGDVNVKGRGYGYPPTFKGPSSLPAVVKNIDGDVNLRGSALPRFIGNIDGDVTLGGSGIGGLDNGNGYKDNGNGYGDNGNGYRDNGNGYRDNGNGNGYRDNGNGYRDNGNGAWATCTEGSVKDLQLFLLLSLRKLMMFV</sequence>
<comment type="caution">
    <text evidence="2">The sequence shown here is derived from an EMBL/GenBank/DDBJ whole genome shotgun (WGS) entry which is preliminary data.</text>
</comment>
<accession>A0A2T7PH96</accession>
<evidence type="ECO:0000313" key="2">
    <source>
        <dbReference type="EMBL" id="PVD32795.1"/>
    </source>
</evidence>
<reference evidence="2 3" key="1">
    <citation type="submission" date="2018-04" db="EMBL/GenBank/DDBJ databases">
        <title>The genome of golden apple snail Pomacea canaliculata provides insight into stress tolerance and invasive adaptation.</title>
        <authorList>
            <person name="Liu C."/>
            <person name="Liu B."/>
            <person name="Ren Y."/>
            <person name="Zhang Y."/>
            <person name="Wang H."/>
            <person name="Li S."/>
            <person name="Jiang F."/>
            <person name="Yin L."/>
            <person name="Zhang G."/>
            <person name="Qian W."/>
            <person name="Fan W."/>
        </authorList>
    </citation>
    <scope>NUCLEOTIDE SEQUENCE [LARGE SCALE GENOMIC DNA]</scope>
    <source>
        <strain evidence="2">SZHN2017</strain>
        <tissue evidence="2">Muscle</tissue>
    </source>
</reference>
<dbReference type="AlphaFoldDB" id="A0A2T7PH96"/>
<name>A0A2T7PH96_POMCA</name>
<dbReference type="EMBL" id="PZQS01000004">
    <property type="protein sequence ID" value="PVD32795.1"/>
    <property type="molecule type" value="Genomic_DNA"/>
</dbReference>
<keyword evidence="3" id="KW-1185">Reference proteome</keyword>
<organism evidence="2 3">
    <name type="scientific">Pomacea canaliculata</name>
    <name type="common">Golden apple snail</name>
    <dbReference type="NCBI Taxonomy" id="400727"/>
    <lineage>
        <taxon>Eukaryota</taxon>
        <taxon>Metazoa</taxon>
        <taxon>Spiralia</taxon>
        <taxon>Lophotrochozoa</taxon>
        <taxon>Mollusca</taxon>
        <taxon>Gastropoda</taxon>
        <taxon>Caenogastropoda</taxon>
        <taxon>Architaenioglossa</taxon>
        <taxon>Ampullarioidea</taxon>
        <taxon>Ampullariidae</taxon>
        <taxon>Pomacea</taxon>
    </lineage>
</organism>
<gene>
    <name evidence="2" type="ORF">C0Q70_08241</name>
</gene>
<evidence type="ECO:0000256" key="1">
    <source>
        <dbReference type="SAM" id="MobiDB-lite"/>
    </source>
</evidence>